<name>A0ABU0UDW7_9HYPH</name>
<dbReference type="RefSeq" id="WP_306927866.1">
    <property type="nucleotide sequence ID" value="NZ_JAUTBL010000001.1"/>
</dbReference>
<accession>A0ABU0UDW7</accession>
<reference evidence="1 2" key="1">
    <citation type="submission" date="2023-07" db="EMBL/GenBank/DDBJ databases">
        <title>Functional and genomic diversity of the sorghum phyllosphere microbiome.</title>
        <authorList>
            <person name="Shade A."/>
        </authorList>
    </citation>
    <scope>NUCLEOTIDE SEQUENCE [LARGE SCALE GENOMIC DNA]</scope>
    <source>
        <strain evidence="1 2">SORGH_AS_1126</strain>
    </source>
</reference>
<protein>
    <submittedName>
        <fullName evidence="1">Uncharacterized protein</fullName>
    </submittedName>
</protein>
<sequence length="98" mass="10525">MQSIYNPDDKRAVQQVVNELVRQFDNTGSITLALSKTSTVVSNPKVLSTSVIVLQPRNTSAASIAATTFVSSKADGQFTITHPSSTTPRAFDYVIHGV</sequence>
<dbReference type="EMBL" id="JAUTBL010000001">
    <property type="protein sequence ID" value="MDQ1183135.1"/>
    <property type="molecule type" value="Genomic_DNA"/>
</dbReference>
<gene>
    <name evidence="1" type="ORF">QE408_000257</name>
</gene>
<evidence type="ECO:0000313" key="2">
    <source>
        <dbReference type="Proteomes" id="UP001224781"/>
    </source>
</evidence>
<evidence type="ECO:0000313" key="1">
    <source>
        <dbReference type="EMBL" id="MDQ1183135.1"/>
    </source>
</evidence>
<dbReference type="Proteomes" id="UP001224781">
    <property type="component" value="Unassembled WGS sequence"/>
</dbReference>
<comment type="caution">
    <text evidence="1">The sequence shown here is derived from an EMBL/GenBank/DDBJ whole genome shotgun (WGS) entry which is preliminary data.</text>
</comment>
<organism evidence="1 2">
    <name type="scientific">Agrobacterium larrymoorei</name>
    <dbReference type="NCBI Taxonomy" id="160699"/>
    <lineage>
        <taxon>Bacteria</taxon>
        <taxon>Pseudomonadati</taxon>
        <taxon>Pseudomonadota</taxon>
        <taxon>Alphaproteobacteria</taxon>
        <taxon>Hyphomicrobiales</taxon>
        <taxon>Rhizobiaceae</taxon>
        <taxon>Rhizobium/Agrobacterium group</taxon>
        <taxon>Agrobacterium</taxon>
    </lineage>
</organism>
<proteinExistence type="predicted"/>
<keyword evidence="2" id="KW-1185">Reference proteome</keyword>